<evidence type="ECO:0000313" key="2">
    <source>
        <dbReference type="Proteomes" id="UP000236434"/>
    </source>
</evidence>
<reference evidence="1 2" key="1">
    <citation type="submission" date="2013-12" db="EMBL/GenBank/DDBJ databases">
        <title>Comparative genomics of Petrotoga isolates.</title>
        <authorList>
            <person name="Nesbo C.L."/>
            <person name="Charchuk R."/>
            <person name="Chow K."/>
        </authorList>
    </citation>
    <scope>NUCLEOTIDE SEQUENCE [LARGE SCALE GENOMIC DNA]</scope>
    <source>
        <strain evidence="1 2">DSM 13574</strain>
    </source>
</reference>
<comment type="caution">
    <text evidence="1">The sequence shown here is derived from an EMBL/GenBank/DDBJ whole genome shotgun (WGS) entry which is preliminary data.</text>
</comment>
<name>A0A2K1NZX8_9BACT</name>
<dbReference type="AlphaFoldDB" id="A0A2K1NZX8"/>
<dbReference type="OrthoDB" id="48691at2"/>
<proteinExistence type="predicted"/>
<dbReference type="Proteomes" id="UP000236434">
    <property type="component" value="Unassembled WGS sequence"/>
</dbReference>
<gene>
    <name evidence="1" type="ORF">X929_06220</name>
</gene>
<protein>
    <submittedName>
        <fullName evidence="1">Uncharacterized protein</fullName>
    </submittedName>
</protein>
<accession>A0A2K1NZX8</accession>
<evidence type="ECO:0000313" key="1">
    <source>
        <dbReference type="EMBL" id="PNR96084.1"/>
    </source>
</evidence>
<organism evidence="1 2">
    <name type="scientific">Petrotoga olearia DSM 13574</name>
    <dbReference type="NCBI Taxonomy" id="1122955"/>
    <lineage>
        <taxon>Bacteria</taxon>
        <taxon>Thermotogati</taxon>
        <taxon>Thermotogota</taxon>
        <taxon>Thermotogae</taxon>
        <taxon>Petrotogales</taxon>
        <taxon>Petrotogaceae</taxon>
        <taxon>Petrotoga</taxon>
    </lineage>
</organism>
<dbReference type="EMBL" id="AZRL01000016">
    <property type="protein sequence ID" value="PNR96084.1"/>
    <property type="molecule type" value="Genomic_DNA"/>
</dbReference>
<dbReference type="RefSeq" id="WP_103067141.1">
    <property type="nucleotide sequence ID" value="NZ_AZRL01000016.1"/>
</dbReference>
<sequence>MNIKLLDKIVNKGQFIRPILNYVVHYLESDRSDKNKHIVNYINVLKLKWDVKYDEALEIIDEELQELKKGGLYCLILVEKIGILVNLSRNEEIKEVFNQLKEEFEKFPKYLRGIVVENLKNVRELNFEEKDLQTIRVWSESYENAPATKGFILLSKARGKKNEERYEEAVCLNVEAFKVLKTIPHPSGMVQALNNISWWLKDANKEKALAFTFPLGFYLGYYFDDNNFKVFNSLDTMFQVQKNNNDPLVYESAFIFSKCLSQLNKVEGESIKNTFKDIINQLKYFVFNLDNNQHRSTPKLRDFIRKELGKEKIPIDSMNVSERTLKEFLSAKTKHIQPNTLRNILDALEFEIDTSTPICIIKELKKKDIDKKFEVNLEKFKNLPKERQVSELFTSYLVHYYKEEINLKKIIKEIQDDSLIEERCDYYKKELINSIFERNQRKDFDSLLTNVQKPKIYTNKNITFNEHPFYLGRKDAVKRFIKDLNKKNLKEFMENYIGLDTRQKKTIEKFVMNYGRYYDLKVKNIPKEFTPKVPKEIDPFVKKYTLKRKPSAVSFYVFEGEEREELVEIVKAFGI</sequence>